<dbReference type="RefSeq" id="WP_389361640.1">
    <property type="nucleotide sequence ID" value="NZ_JBIACK010000006.1"/>
</dbReference>
<protein>
    <recommendedName>
        <fullName evidence="4">Flagellar hook-length control protein-like C-terminal domain-containing protein</fullName>
    </recommendedName>
</protein>
<evidence type="ECO:0008006" key="4">
    <source>
        <dbReference type="Google" id="ProtNLM"/>
    </source>
</evidence>
<feature type="coiled-coil region" evidence="1">
    <location>
        <begin position="479"/>
        <end position="506"/>
    </location>
</feature>
<accession>A0ABW6KBU9</accession>
<dbReference type="Proteomes" id="UP001601059">
    <property type="component" value="Unassembled WGS sequence"/>
</dbReference>
<organism evidence="2 3">
    <name type="scientific">Cytobacillus spartinae</name>
    <dbReference type="NCBI Taxonomy" id="3299023"/>
    <lineage>
        <taxon>Bacteria</taxon>
        <taxon>Bacillati</taxon>
        <taxon>Bacillota</taxon>
        <taxon>Bacilli</taxon>
        <taxon>Bacillales</taxon>
        <taxon>Bacillaceae</taxon>
        <taxon>Cytobacillus</taxon>
    </lineage>
</organism>
<evidence type="ECO:0000256" key="1">
    <source>
        <dbReference type="SAM" id="Coils"/>
    </source>
</evidence>
<keyword evidence="3" id="KW-1185">Reference proteome</keyword>
<evidence type="ECO:0000313" key="2">
    <source>
        <dbReference type="EMBL" id="MFE8701671.1"/>
    </source>
</evidence>
<keyword evidence="1" id="KW-0175">Coiled coil</keyword>
<reference evidence="2 3" key="1">
    <citation type="submission" date="2024-08" db="EMBL/GenBank/DDBJ databases">
        <title>Two novel Cytobacillus novel species.</title>
        <authorList>
            <person name="Liu G."/>
        </authorList>
    </citation>
    <scope>NUCLEOTIDE SEQUENCE [LARGE SCALE GENOMIC DNA]</scope>
    <source>
        <strain evidence="2 3">FJAT-54145</strain>
    </source>
</reference>
<name>A0ABW6KBU9_9BACI</name>
<comment type="caution">
    <text evidence="2">The sequence shown here is derived from an EMBL/GenBank/DDBJ whole genome shotgun (WGS) entry which is preliminary data.</text>
</comment>
<evidence type="ECO:0000313" key="3">
    <source>
        <dbReference type="Proteomes" id="UP001601059"/>
    </source>
</evidence>
<dbReference type="EMBL" id="JBIACK010000006">
    <property type="protein sequence ID" value="MFE8701671.1"/>
    <property type="molecule type" value="Genomic_DNA"/>
</dbReference>
<gene>
    <name evidence="2" type="ORF">ACFYKX_13790</name>
</gene>
<proteinExistence type="predicted"/>
<sequence length="856" mass="96102">MQINNHLMSKSSSNEVPLDLRQGDIHHAQIKERRANGEVVLNIRGKEVVAKFEGQVLTEDRITIKITGQKDDVLMVRAASSAVTQNEIISGSEPKQSNIIELIGKASPELNQMLNQIEKRGIPVTKVVAKELQAFLEGAKGAIETKIDTLNALLNKNLEITTTHLRSIHEALHGKPLNNILSDIAKELEPSFEYKKAEGSASVSANPSHKINLSSEIDSLIEQLERNPDLKSVLQKVKEVINQNPKLDQELLKQVDKGVEDALKLETIAKERLMDPAKGVQEIVNILRNTPNIKKAVEEILKFLTESKILSQEMKKNLETTVKQAIQLELAGRERLVNILKQLENLISNKPNMNTQSQIQQEVISTITNDDGAKLLSQISNALKLVQKDPLLSHATEYIKNEIITREHMHTSKIHHALEEANVLKDKGREMMARQVLANTLTEIQKELQPSTSTLDNELTLEISDLIDSLQIGSKPILVTKVTEKLAQVTNDFRELKRDISRTLEQTNKLIETNRNMGVQAKQMLESTISKIDNAILKSNIMLYTDMKTEKQLMEASSQLAEAKRFLAKGEHPQAARLVQEVKTLVDKLIFKPSEQKIMNFVSKESIMNDNQVIDLKDELLNRIGRSPLNSTSLEGSARQMYDHIRSLGLNHESDVSQTLVFKKGEFSQQDSQQQQNNLKASLMKLLHGEADHNKITHQAEQALNNLTGQQLLSKADSSPMQNMFLNLTMLLGSNPENIQVFVNSNSKGQQIDWENCNIYFLLETKKLGDVGILLNSRDRNLTITIKNDKPGFKDKMAPIAQIATDRLKEIGYNINAIHFSKMSADQKVDINGKTVENEGNDSNVMFTEKGLDFKV</sequence>